<dbReference type="OrthoDB" id="9803214at2"/>
<feature type="domain" description="IspG TIM-barrel" evidence="8">
    <location>
        <begin position="12"/>
        <end position="252"/>
    </location>
</feature>
<comment type="cofactor">
    <cofactor evidence="7">
        <name>[4Fe-4S] cluster</name>
        <dbReference type="ChEBI" id="CHEBI:49883"/>
    </cofactor>
    <text evidence="7">Binds 1 [4Fe-4S] cluster.</text>
</comment>
<dbReference type="InterPro" id="IPR058578">
    <property type="entry name" value="IspG_TIM"/>
</dbReference>
<evidence type="ECO:0000313" key="10">
    <source>
        <dbReference type="EMBL" id="QED22897.1"/>
    </source>
</evidence>
<dbReference type="EMBL" id="CP029077">
    <property type="protein sequence ID" value="QED22897.1"/>
    <property type="molecule type" value="Genomic_DNA"/>
</dbReference>
<dbReference type="SUPFAM" id="SSF56014">
    <property type="entry name" value="Nitrite and sulphite reductase 4Fe-4S domain-like"/>
    <property type="match status" value="1"/>
</dbReference>
<dbReference type="FunFam" id="3.20.20.20:FF:000001">
    <property type="entry name" value="4-hydroxy-3-methylbut-2-en-1-yl diphosphate synthase (flavodoxin)"/>
    <property type="match status" value="1"/>
</dbReference>
<evidence type="ECO:0000256" key="2">
    <source>
        <dbReference type="ARBA" id="ARBA00022723"/>
    </source>
</evidence>
<dbReference type="PIRSF" id="PIRSF004640">
    <property type="entry name" value="IspG"/>
    <property type="match status" value="1"/>
</dbReference>
<comment type="similarity">
    <text evidence="7">Belongs to the IspG family.</text>
</comment>
<feature type="domain" description="IspG C-terminal" evidence="9">
    <location>
        <begin position="266"/>
        <end position="350"/>
    </location>
</feature>
<comment type="catalytic activity">
    <reaction evidence="7">
        <text>(2E)-4-hydroxy-3-methylbut-2-enyl diphosphate + oxidized [flavodoxin] + H2O + 2 H(+) = 2-C-methyl-D-erythritol 2,4-cyclic diphosphate + reduced [flavodoxin]</text>
        <dbReference type="Rhea" id="RHEA:43604"/>
        <dbReference type="Rhea" id="RHEA-COMP:10622"/>
        <dbReference type="Rhea" id="RHEA-COMP:10623"/>
        <dbReference type="ChEBI" id="CHEBI:15377"/>
        <dbReference type="ChEBI" id="CHEBI:15378"/>
        <dbReference type="ChEBI" id="CHEBI:57618"/>
        <dbReference type="ChEBI" id="CHEBI:58210"/>
        <dbReference type="ChEBI" id="CHEBI:58483"/>
        <dbReference type="ChEBI" id="CHEBI:128753"/>
        <dbReference type="EC" id="1.17.7.3"/>
    </reaction>
</comment>
<evidence type="ECO:0000259" key="9">
    <source>
        <dbReference type="Pfam" id="PF26540"/>
    </source>
</evidence>
<organism evidence="10 11">
    <name type="scientific">Candidatus Deianiraea vastatrix</name>
    <dbReference type="NCBI Taxonomy" id="2163644"/>
    <lineage>
        <taxon>Bacteria</taxon>
        <taxon>Pseudomonadati</taxon>
        <taxon>Pseudomonadota</taxon>
        <taxon>Alphaproteobacteria</taxon>
        <taxon>Rickettsiales</taxon>
        <taxon>Candidatus Deianiraeaceae</taxon>
        <taxon>Candidatus Deianiraea</taxon>
    </lineage>
</organism>
<evidence type="ECO:0000256" key="5">
    <source>
        <dbReference type="ARBA" id="ARBA00023014"/>
    </source>
</evidence>
<dbReference type="InterPro" id="IPR011005">
    <property type="entry name" value="Dihydropteroate_synth-like_sf"/>
</dbReference>
<dbReference type="InterPro" id="IPR016425">
    <property type="entry name" value="IspG_bac"/>
</dbReference>
<dbReference type="GO" id="GO:0016114">
    <property type="term" value="P:terpenoid biosynthetic process"/>
    <property type="evidence" value="ECO:0007669"/>
    <property type="project" value="InterPro"/>
</dbReference>
<evidence type="ECO:0000256" key="6">
    <source>
        <dbReference type="ARBA" id="ARBA00023229"/>
    </source>
</evidence>
<feature type="binding site" evidence="7">
    <location>
        <position position="305"/>
    </location>
    <ligand>
        <name>[4Fe-4S] cluster</name>
        <dbReference type="ChEBI" id="CHEBI:49883"/>
    </ligand>
</feature>
<keyword evidence="2 7" id="KW-0479">Metal-binding</keyword>
<dbReference type="Gene3D" id="3.20.20.20">
    <property type="entry name" value="Dihydropteroate synthase-like"/>
    <property type="match status" value="1"/>
</dbReference>
<dbReference type="PANTHER" id="PTHR30454">
    <property type="entry name" value="4-HYDROXY-3-METHYLBUT-2-EN-1-YL DIPHOSPHATE SYNTHASE"/>
    <property type="match status" value="1"/>
</dbReference>
<keyword evidence="5 7" id="KW-0411">Iron-sulfur</keyword>
<dbReference type="GO" id="GO:0141197">
    <property type="term" value="F:4-hydroxy-3-methylbut-2-enyl-diphosphate synthase activity (flavodoxin)"/>
    <property type="evidence" value="ECO:0007669"/>
    <property type="project" value="UniProtKB-EC"/>
</dbReference>
<evidence type="ECO:0000313" key="11">
    <source>
        <dbReference type="Proteomes" id="UP000321934"/>
    </source>
</evidence>
<feature type="binding site" evidence="7">
    <location>
        <position position="270"/>
    </location>
    <ligand>
        <name>[4Fe-4S] cluster</name>
        <dbReference type="ChEBI" id="CHEBI:49883"/>
    </ligand>
</feature>
<dbReference type="SUPFAM" id="SSF51717">
    <property type="entry name" value="Dihydropteroate synthetase-like"/>
    <property type="match status" value="1"/>
</dbReference>
<evidence type="ECO:0000256" key="7">
    <source>
        <dbReference type="HAMAP-Rule" id="MF_00159"/>
    </source>
</evidence>
<dbReference type="GO" id="GO:0005506">
    <property type="term" value="F:iron ion binding"/>
    <property type="evidence" value="ECO:0007669"/>
    <property type="project" value="InterPro"/>
</dbReference>
<dbReference type="GO" id="GO:0051539">
    <property type="term" value="F:4 iron, 4 sulfur cluster binding"/>
    <property type="evidence" value="ECO:0007669"/>
    <property type="project" value="UniProtKB-UniRule"/>
</dbReference>
<dbReference type="PANTHER" id="PTHR30454:SF0">
    <property type="entry name" value="4-HYDROXY-3-METHYLBUT-2-EN-1-YL DIPHOSPHATE SYNTHASE (FERREDOXIN), CHLOROPLASTIC"/>
    <property type="match status" value="1"/>
</dbReference>
<evidence type="ECO:0000256" key="1">
    <source>
        <dbReference type="ARBA" id="ARBA00022485"/>
    </source>
</evidence>
<dbReference type="UniPathway" id="UPA00056">
    <property type="reaction ID" value="UER00096"/>
</dbReference>
<comment type="function">
    <text evidence="7">Converts 2C-methyl-D-erythritol 2,4-cyclodiphosphate (ME-2,4cPP) into 1-hydroxy-2-methyl-2-(E)-butenyl 4-diphosphate.</text>
</comment>
<accession>A0A5B8XFZ3</accession>
<dbReference type="RefSeq" id="WP_146820205.1">
    <property type="nucleotide sequence ID" value="NZ_CP029077.1"/>
</dbReference>
<name>A0A5B8XFZ3_9RICK</name>
<dbReference type="Pfam" id="PF04551">
    <property type="entry name" value="GcpE"/>
    <property type="match status" value="1"/>
</dbReference>
<keyword evidence="1 7" id="KW-0004">4Fe-4S</keyword>
<dbReference type="GO" id="GO:0019288">
    <property type="term" value="P:isopentenyl diphosphate biosynthetic process, methylerythritol 4-phosphate pathway"/>
    <property type="evidence" value="ECO:0007669"/>
    <property type="project" value="UniProtKB-UniRule"/>
</dbReference>
<protein>
    <recommendedName>
        <fullName evidence="7">4-hydroxy-3-methylbut-2-en-1-yl diphosphate synthase (flavodoxin)</fullName>
        <ecNumber evidence="7">1.17.7.3</ecNumber>
    </recommendedName>
    <alternativeName>
        <fullName evidence="7">1-hydroxy-2-methyl-2-(E)-butenyl 4-diphosphate synthase</fullName>
    </alternativeName>
</protein>
<sequence length="360" mass="38716">MSFEYKINRKKTREISVGDVKIGAGNPIVVQTMTNTLTSDAKATLEQIERCVKAGAEVIRVSVPDKESTDAMREISKNSPVPIIADVHFHYKRGIEAAQNGAKCLRINPGTIGSIDRAKEVVKAAKDNGCSIRIGVNAGSLEEKLLEKYQEPCPDALLESAMESVKILEDLDFYQTKISVKASDVMLAIKSYELLSAACDYPLHLGITEAGTRNIGTVRSSIGLGHLLMQGIGDTMRVSLSISPEEEIAVAYDILKSLKLRNRGVNIISCPSCARQQFDVCKTIAKIEAATAHIVKPISISVLGCVVNGIGEAKHTNIGITGAGSGQHLVYINGKPDHKIPAGSDVADHVIKLALEMDNE</sequence>
<keyword evidence="3 7" id="KW-0560">Oxidoreductase</keyword>
<comment type="pathway">
    <text evidence="7">Isoprenoid biosynthesis; isopentenyl diphosphate biosynthesis via DXP pathway; isopentenyl diphosphate from 1-deoxy-D-xylulose 5-phosphate: step 5/6.</text>
</comment>
<dbReference type="Proteomes" id="UP000321934">
    <property type="component" value="Chromosome"/>
</dbReference>
<feature type="binding site" evidence="7">
    <location>
        <position position="273"/>
    </location>
    <ligand>
        <name>[4Fe-4S] cluster</name>
        <dbReference type="ChEBI" id="CHEBI:49883"/>
    </ligand>
</feature>
<gene>
    <name evidence="7" type="primary">ispG</name>
    <name evidence="10" type="ORF">Deia_00083</name>
</gene>
<dbReference type="InterPro" id="IPR045854">
    <property type="entry name" value="NO2/SO3_Rdtase_4Fe4S_sf"/>
</dbReference>
<dbReference type="AlphaFoldDB" id="A0A5B8XFZ3"/>
<dbReference type="Gene3D" id="3.30.413.10">
    <property type="entry name" value="Sulfite Reductase Hemoprotein, domain 1"/>
    <property type="match status" value="1"/>
</dbReference>
<evidence type="ECO:0000256" key="4">
    <source>
        <dbReference type="ARBA" id="ARBA00023004"/>
    </source>
</evidence>
<dbReference type="EC" id="1.17.7.3" evidence="7"/>
<keyword evidence="6 7" id="KW-0414">Isoprene biosynthesis</keyword>
<dbReference type="InterPro" id="IPR004588">
    <property type="entry name" value="IspG_bac-typ"/>
</dbReference>
<proteinExistence type="inferred from homology"/>
<feature type="binding site" evidence="7">
    <location>
        <position position="312"/>
    </location>
    <ligand>
        <name>[4Fe-4S] cluster</name>
        <dbReference type="ChEBI" id="CHEBI:49883"/>
    </ligand>
</feature>
<keyword evidence="4 7" id="KW-0408">Iron</keyword>
<dbReference type="InterPro" id="IPR058579">
    <property type="entry name" value="IspG_C"/>
</dbReference>
<dbReference type="GO" id="GO:0046429">
    <property type="term" value="F:4-hydroxy-3-methylbut-2-en-1-yl diphosphate synthase activity (ferredoxin)"/>
    <property type="evidence" value="ECO:0007669"/>
    <property type="project" value="UniProtKB-UniRule"/>
</dbReference>
<evidence type="ECO:0000259" key="8">
    <source>
        <dbReference type="Pfam" id="PF04551"/>
    </source>
</evidence>
<evidence type="ECO:0000256" key="3">
    <source>
        <dbReference type="ARBA" id="ARBA00023002"/>
    </source>
</evidence>
<dbReference type="NCBIfam" id="NF001540">
    <property type="entry name" value="PRK00366.1"/>
    <property type="match status" value="1"/>
</dbReference>
<dbReference type="Pfam" id="PF26540">
    <property type="entry name" value="GcpE_C"/>
    <property type="match status" value="1"/>
</dbReference>
<reference evidence="10 11" key="1">
    <citation type="journal article" date="2019" name="ISME J.">
        <title>Deianiraea, an extracellular bacterium associated with the ciliate Paramecium, suggests an alternative scenario for the evolution of Rickettsiales.</title>
        <authorList>
            <person name="Castelli M."/>
            <person name="Sabaneyeva E."/>
            <person name="Lanzoni O."/>
            <person name="Lebedeva N."/>
            <person name="Floriano A.M."/>
            <person name="Gaiarsa S."/>
            <person name="Benken K."/>
            <person name="Modeo L."/>
            <person name="Bandi C."/>
            <person name="Potekhin A."/>
            <person name="Sassera D."/>
            <person name="Petroni G."/>
        </authorList>
    </citation>
    <scope>NUCLEOTIDE SEQUENCE [LARGE SCALE GENOMIC DNA]</scope>
    <source>
        <strain evidence="10">CyL4-1</strain>
    </source>
</reference>
<dbReference type="HAMAP" id="MF_00159">
    <property type="entry name" value="IspG"/>
    <property type="match status" value="1"/>
</dbReference>
<dbReference type="NCBIfam" id="TIGR00612">
    <property type="entry name" value="ispG_gcpE"/>
    <property type="match status" value="1"/>
</dbReference>
<keyword evidence="11" id="KW-1185">Reference proteome</keyword>